<dbReference type="SMART" id="SM00173">
    <property type="entry name" value="RAS"/>
    <property type="match status" value="1"/>
</dbReference>
<dbReference type="PROSITE" id="PS51203">
    <property type="entry name" value="CS"/>
    <property type="match status" value="1"/>
</dbReference>
<name>A0A6B0SHA1_9CETA</name>
<comment type="caution">
    <text evidence="11">The sequence shown here is derived from an EMBL/GenBank/DDBJ whole genome shotgun (WGS) entry which is preliminary data.</text>
</comment>
<reference evidence="11" key="1">
    <citation type="submission" date="2019-10" db="EMBL/GenBank/DDBJ databases">
        <title>The sequence and de novo assembly of the wild yak genome.</title>
        <authorList>
            <person name="Liu Y."/>
        </authorList>
    </citation>
    <scope>NUCLEOTIDE SEQUENCE [LARGE SCALE GENOMIC DNA]</scope>
    <source>
        <strain evidence="11">WY2019</strain>
    </source>
</reference>
<dbReference type="GO" id="GO:0003924">
    <property type="term" value="F:GTPase activity"/>
    <property type="evidence" value="ECO:0007669"/>
    <property type="project" value="InterPro"/>
</dbReference>
<dbReference type="CDD" id="cd06488">
    <property type="entry name" value="p23_melusin_like"/>
    <property type="match status" value="1"/>
</dbReference>
<evidence type="ECO:0000259" key="9">
    <source>
        <dbReference type="PROSITE" id="PS51203"/>
    </source>
</evidence>
<dbReference type="Pfam" id="PF04969">
    <property type="entry name" value="CS"/>
    <property type="match status" value="1"/>
</dbReference>
<dbReference type="PROSITE" id="PS51419">
    <property type="entry name" value="RAB"/>
    <property type="match status" value="1"/>
</dbReference>
<evidence type="ECO:0000256" key="4">
    <source>
        <dbReference type="ARBA" id="ARBA00022833"/>
    </source>
</evidence>
<dbReference type="Pfam" id="PF04968">
    <property type="entry name" value="CHORD"/>
    <property type="match status" value="1"/>
</dbReference>
<evidence type="ECO:0000256" key="2">
    <source>
        <dbReference type="ARBA" id="ARBA00022737"/>
    </source>
</evidence>
<dbReference type="InterPro" id="IPR007052">
    <property type="entry name" value="CS_dom"/>
</dbReference>
<evidence type="ECO:0000256" key="5">
    <source>
        <dbReference type="ARBA" id="ARBA00023134"/>
    </source>
</evidence>
<evidence type="ECO:0000256" key="6">
    <source>
        <dbReference type="ARBA" id="ARBA00059483"/>
    </source>
</evidence>
<evidence type="ECO:0000256" key="7">
    <source>
        <dbReference type="ARBA" id="ARBA00065562"/>
    </source>
</evidence>
<sequence length="417" mass="46042">MALEQKELDQEPGAGVDSSLIRIGASCQNPGCDAVYQGLESDATPCTYHPGAPQFHEGVKSWSCCGIQTLDFGAFLAQPGCRVGRHDWGKQVPASCRHDWHQTDSLVVVTIYGQIPLPAFNWVKASQTELHVHIVFDGNRVFQAQMKLWGVIDVEQSSVSLMPSRVEISLVKADPGSWAQLEHPDALAEKAKAKDSKGRMQTIKCVVVGDGAVGKTCLLISYTTNAFPEEYIPTVFDNYSAQTSVDGQIVILNLWDTAGQEEYDRLRTLSYPQTNIFVICFSIGNPSSYANVRHKWYPEVSHHCPNVPVLLVGTKRDLRSDLETVKKLKEQSLVPTSPQQGTSLAKQVGAVKYLECSALMHDGVREHSGPCEVKNCVSEASVWPFLLTSPFHCKERPLKINPLNETNETTKQSFDPT</sequence>
<dbReference type="InterPro" id="IPR027417">
    <property type="entry name" value="P-loop_NTPase"/>
</dbReference>
<keyword evidence="5" id="KW-0342">GTP-binding</keyword>
<keyword evidence="12" id="KW-1185">Reference proteome</keyword>
<evidence type="ECO:0000259" key="10">
    <source>
        <dbReference type="PROSITE" id="PS51401"/>
    </source>
</evidence>
<dbReference type="SMART" id="SM00175">
    <property type="entry name" value="RAB"/>
    <property type="match status" value="1"/>
</dbReference>
<organism evidence="11 12">
    <name type="scientific">Bos mutus</name>
    <name type="common">wild yak</name>
    <dbReference type="NCBI Taxonomy" id="72004"/>
    <lineage>
        <taxon>Eukaryota</taxon>
        <taxon>Metazoa</taxon>
        <taxon>Chordata</taxon>
        <taxon>Craniata</taxon>
        <taxon>Vertebrata</taxon>
        <taxon>Euteleostomi</taxon>
        <taxon>Mammalia</taxon>
        <taxon>Eutheria</taxon>
        <taxon>Laurasiatheria</taxon>
        <taxon>Artiodactyla</taxon>
        <taxon>Ruminantia</taxon>
        <taxon>Pecora</taxon>
        <taxon>Bovidae</taxon>
        <taxon>Bovinae</taxon>
        <taxon>Bos</taxon>
    </lineage>
</organism>
<evidence type="ECO:0000313" key="12">
    <source>
        <dbReference type="Proteomes" id="UP000322234"/>
    </source>
</evidence>
<dbReference type="InterPro" id="IPR005225">
    <property type="entry name" value="Small_GTP-bd"/>
</dbReference>
<evidence type="ECO:0000256" key="1">
    <source>
        <dbReference type="ARBA" id="ARBA00022723"/>
    </source>
</evidence>
<dbReference type="InterPro" id="IPR008978">
    <property type="entry name" value="HSP20-like_chaperone"/>
</dbReference>
<dbReference type="Pfam" id="PF00071">
    <property type="entry name" value="Ras"/>
    <property type="match status" value="1"/>
</dbReference>
<dbReference type="FunFam" id="2.60.40.790:FF:000027">
    <property type="entry name" value="integrin beta-1-binding protein 2 isoform X1"/>
    <property type="match status" value="1"/>
</dbReference>
<dbReference type="GO" id="GO:0046872">
    <property type="term" value="F:metal ion binding"/>
    <property type="evidence" value="ECO:0007669"/>
    <property type="project" value="UniProtKB-KW"/>
</dbReference>
<dbReference type="AlphaFoldDB" id="A0A6B0SHA1"/>
<dbReference type="PROSITE" id="PS51421">
    <property type="entry name" value="RAS"/>
    <property type="match status" value="1"/>
</dbReference>
<dbReference type="NCBIfam" id="TIGR00231">
    <property type="entry name" value="small_GTP"/>
    <property type="match status" value="1"/>
</dbReference>
<feature type="domain" description="CS" evidence="9">
    <location>
        <begin position="93"/>
        <end position="182"/>
    </location>
</feature>
<proteinExistence type="predicted"/>
<keyword evidence="3" id="KW-0547">Nucleotide-binding</keyword>
<dbReference type="Gene3D" id="4.10.1130.20">
    <property type="match status" value="1"/>
</dbReference>
<dbReference type="Proteomes" id="UP000322234">
    <property type="component" value="Unassembled WGS sequence"/>
</dbReference>
<evidence type="ECO:0000313" key="11">
    <source>
        <dbReference type="EMBL" id="MXQ98223.1"/>
    </source>
</evidence>
<gene>
    <name evidence="11" type="ORF">E5288_WYG008158</name>
</gene>
<evidence type="ECO:0000256" key="8">
    <source>
        <dbReference type="ARBA" id="ARBA00069400"/>
    </source>
</evidence>
<dbReference type="FunFam" id="3.40.50.300:FF:000118">
    <property type="entry name" value="Rho-related GTP-binding protein RhoG"/>
    <property type="match status" value="1"/>
</dbReference>
<dbReference type="EMBL" id="VBQZ03000224">
    <property type="protein sequence ID" value="MXQ98223.1"/>
    <property type="molecule type" value="Genomic_DNA"/>
</dbReference>
<dbReference type="SMART" id="SM00174">
    <property type="entry name" value="RHO"/>
    <property type="match status" value="1"/>
</dbReference>
<dbReference type="Gene3D" id="2.60.40.790">
    <property type="match status" value="1"/>
</dbReference>
<dbReference type="PROSITE" id="PS51420">
    <property type="entry name" value="RHO"/>
    <property type="match status" value="1"/>
</dbReference>
<comment type="subunit">
    <text evidence="7">Interacts with ARHGEF26. Interacts with ARHGEF16. Interacts with UNC13D; the interaction increases RhoG affinity to the membrane lipids, targets UNC13D to membrane lipids and facilitates cytotoxic granule (CG) docking to the plasma membrane.</text>
</comment>
<dbReference type="GO" id="GO:0007264">
    <property type="term" value="P:small GTPase-mediated signal transduction"/>
    <property type="evidence" value="ECO:0007669"/>
    <property type="project" value="InterPro"/>
</dbReference>
<comment type="function">
    <text evidence="6">Plays a role in immunological synaptic F-actin density and architecture organization. Regulates actin reorganization in lymphocytes, possibly through the modulation of Rac1 activity. Required for the formation of membrane ruffles during macropinocytosis. Plays a role in cell migration and is required for the formation of cup-like structures during trans-endothelial migration of leukocytes. Binds phospholipids in an activation-dependent manner; thereby acting as an anchor for other proteins to the plasma membrane (PM). Plays a role in exocytosis of cytotoxic granules (CG) by lymphocytes/Component of the exocytosis machinery in natural killer (NK) and CD8+ T cells. Promotes the docking of cytotoxic granules (CG) to the plasma membrane through the interaction with UNC13D. Involved in the cytotoxic activity of lymphocytes/primary CD8+ T cells.</text>
</comment>
<dbReference type="Gene3D" id="3.40.50.300">
    <property type="entry name" value="P-loop containing nucleotide triphosphate hydrolases"/>
    <property type="match status" value="1"/>
</dbReference>
<dbReference type="PROSITE" id="PS51401">
    <property type="entry name" value="CHORD"/>
    <property type="match status" value="1"/>
</dbReference>
<dbReference type="SUPFAM" id="SSF49764">
    <property type="entry name" value="HSP20-like chaperones"/>
    <property type="match status" value="1"/>
</dbReference>
<dbReference type="InterPro" id="IPR007051">
    <property type="entry name" value="CHORD_dom"/>
</dbReference>
<keyword evidence="1" id="KW-0479">Metal-binding</keyword>
<dbReference type="PANTHER" id="PTHR24072">
    <property type="entry name" value="RHO FAMILY GTPASE"/>
    <property type="match status" value="1"/>
</dbReference>
<keyword evidence="2" id="KW-0677">Repeat</keyword>
<evidence type="ECO:0000256" key="3">
    <source>
        <dbReference type="ARBA" id="ARBA00022741"/>
    </source>
</evidence>
<feature type="domain" description="CHORD" evidence="10">
    <location>
        <begin position="27"/>
        <end position="86"/>
    </location>
</feature>
<accession>A0A6B0SHA1</accession>
<keyword evidence="4" id="KW-0862">Zinc</keyword>
<dbReference type="PRINTS" id="PR00449">
    <property type="entry name" value="RASTRNSFRMNG"/>
</dbReference>
<dbReference type="InterPro" id="IPR003578">
    <property type="entry name" value="Small_GTPase_Rho"/>
</dbReference>
<dbReference type="SUPFAM" id="SSF52540">
    <property type="entry name" value="P-loop containing nucleoside triphosphate hydrolases"/>
    <property type="match status" value="1"/>
</dbReference>
<dbReference type="FunFam" id="4.10.1130.20:FF:000004">
    <property type="entry name" value="integrin beta-1-binding protein 2 isoform X1"/>
    <property type="match status" value="1"/>
</dbReference>
<dbReference type="GO" id="GO:0005525">
    <property type="term" value="F:GTP binding"/>
    <property type="evidence" value="ECO:0007669"/>
    <property type="project" value="UniProtKB-KW"/>
</dbReference>
<dbReference type="InterPro" id="IPR001806">
    <property type="entry name" value="Small_GTPase"/>
</dbReference>
<protein>
    <recommendedName>
        <fullName evidence="8">Rho-related GTP-binding protein RhoG</fullName>
    </recommendedName>
</protein>